<dbReference type="Pfam" id="PF14559">
    <property type="entry name" value="TPR_19"/>
    <property type="match status" value="1"/>
</dbReference>
<dbReference type="SUPFAM" id="SSF48452">
    <property type="entry name" value="TPR-like"/>
    <property type="match status" value="1"/>
</dbReference>
<dbReference type="EMBL" id="CP000360">
    <property type="protein sequence ID" value="ABF39741.1"/>
    <property type="molecule type" value="Genomic_DNA"/>
</dbReference>
<keyword evidence="1" id="KW-0802">TPR repeat</keyword>
<dbReference type="eggNOG" id="COG0457">
    <property type="taxonomic scope" value="Bacteria"/>
</dbReference>
<dbReference type="OrthoDB" id="228932at2"/>
<dbReference type="KEGG" id="aba:Acid345_0736"/>
<evidence type="ECO:0000256" key="1">
    <source>
        <dbReference type="PROSITE-ProRule" id="PRU00339"/>
    </source>
</evidence>
<dbReference type="Proteomes" id="UP000002432">
    <property type="component" value="Chromosome"/>
</dbReference>
<feature type="repeat" description="TPR" evidence="1">
    <location>
        <begin position="325"/>
        <end position="358"/>
    </location>
</feature>
<reference evidence="2 3" key="1">
    <citation type="journal article" date="2009" name="Appl. Environ. Microbiol.">
        <title>Three genomes from the phylum Acidobacteria provide insight into the lifestyles of these microorganisms in soils.</title>
        <authorList>
            <person name="Ward N.L."/>
            <person name="Challacombe J.F."/>
            <person name="Janssen P.H."/>
            <person name="Henrissat B."/>
            <person name="Coutinho P.M."/>
            <person name="Wu M."/>
            <person name="Xie G."/>
            <person name="Haft D.H."/>
            <person name="Sait M."/>
            <person name="Badger J."/>
            <person name="Barabote R.D."/>
            <person name="Bradley B."/>
            <person name="Brettin T.S."/>
            <person name="Brinkac L.M."/>
            <person name="Bruce D."/>
            <person name="Creasy T."/>
            <person name="Daugherty S.C."/>
            <person name="Davidsen T.M."/>
            <person name="DeBoy R.T."/>
            <person name="Detter J.C."/>
            <person name="Dodson R.J."/>
            <person name="Durkin A.S."/>
            <person name="Ganapathy A."/>
            <person name="Gwinn-Giglio M."/>
            <person name="Han C.S."/>
            <person name="Khouri H."/>
            <person name="Kiss H."/>
            <person name="Kothari S.P."/>
            <person name="Madupu R."/>
            <person name="Nelson K.E."/>
            <person name="Nelson W.C."/>
            <person name="Paulsen I."/>
            <person name="Penn K."/>
            <person name="Ren Q."/>
            <person name="Rosovitz M.J."/>
            <person name="Selengut J.D."/>
            <person name="Shrivastava S."/>
            <person name="Sullivan S.A."/>
            <person name="Tapia R."/>
            <person name="Thompson L.S."/>
            <person name="Watkins K.L."/>
            <person name="Yang Q."/>
            <person name="Yu C."/>
            <person name="Zafar N."/>
            <person name="Zhou L."/>
            <person name="Kuske C.R."/>
        </authorList>
    </citation>
    <scope>NUCLEOTIDE SEQUENCE [LARGE SCALE GENOMIC DNA]</scope>
    <source>
        <strain evidence="2 3">Ellin345</strain>
    </source>
</reference>
<dbReference type="Gene3D" id="1.25.40.10">
    <property type="entry name" value="Tetratricopeptide repeat domain"/>
    <property type="match status" value="1"/>
</dbReference>
<name>Q1ITQ9_KORVE</name>
<keyword evidence="3" id="KW-1185">Reference proteome</keyword>
<proteinExistence type="predicted"/>
<dbReference type="SMART" id="SM00028">
    <property type="entry name" value="TPR"/>
    <property type="match status" value="2"/>
</dbReference>
<dbReference type="PROSITE" id="PS50005">
    <property type="entry name" value="TPR"/>
    <property type="match status" value="1"/>
</dbReference>
<dbReference type="HOGENOM" id="CLU_452582_0_0_0"/>
<dbReference type="Gene3D" id="3.40.50.1110">
    <property type="entry name" value="SGNH hydrolase"/>
    <property type="match status" value="1"/>
</dbReference>
<dbReference type="InterPro" id="IPR011990">
    <property type="entry name" value="TPR-like_helical_dom_sf"/>
</dbReference>
<dbReference type="InterPro" id="IPR036514">
    <property type="entry name" value="SGNH_hydro_sf"/>
</dbReference>
<dbReference type="RefSeq" id="WP_011521543.1">
    <property type="nucleotide sequence ID" value="NC_008009.1"/>
</dbReference>
<gene>
    <name evidence="2" type="ordered locus">Acid345_0736</name>
</gene>
<organism evidence="2 3">
    <name type="scientific">Koribacter versatilis (strain Ellin345)</name>
    <dbReference type="NCBI Taxonomy" id="204669"/>
    <lineage>
        <taxon>Bacteria</taxon>
        <taxon>Pseudomonadati</taxon>
        <taxon>Acidobacteriota</taxon>
        <taxon>Terriglobia</taxon>
        <taxon>Terriglobales</taxon>
        <taxon>Candidatus Korobacteraceae</taxon>
        <taxon>Candidatus Korobacter</taxon>
    </lineage>
</organism>
<dbReference type="STRING" id="204669.Acid345_0736"/>
<sequence length="552" mass="60896">MSATAQAVVTAPITAKTWVMRIFCAVFGAALILGCLEGALRVFDVGFPTSLTVPCTMEQQPAACYNLFFTAPYFPPGIIHTPTLFAVPAVKAQNTYRIFVLGESAAMGDPDPAYGFSRYLEVMLRNRYPQMRFEVMNTGTVAINSHVGLPIAREIAKLKPDVVIIYSGNNEVVGPYGAGTAFAASAMELPAIRSSIWYHTTRTGQLLTKLGMQKLEWRGMEMFLDKQVPQSSPLMPYVYANFEANLRDTIGVLRGAGATAIVSTVATNLRDCAPFSSLHRAGLSKEALQRWDTLVNEGAKLEEAGAHSEALKLYAQTLAIDDEYAELEFRIARVQLALGKREEALKHFERARDLDTLRFRADSRINAINRSTAESGGAELVDAEQLLYANAVDGITGGDLIYEHVHLTPTGNYLLARAMFLKIAGKLSPTAGEADVPSESECEEWLALTGHDRIRIAHEMAERLQKPPFTNQSNHSEQLLRISMQAQQADESPQDTAAQYQRALQQAPNDHLLHYGFGRFLFRYNPDAGANELRQSRPWDGFPVFAPNGQIF</sequence>
<dbReference type="InterPro" id="IPR019734">
    <property type="entry name" value="TPR_rpt"/>
</dbReference>
<dbReference type="eggNOG" id="COG2755">
    <property type="taxonomic scope" value="Bacteria"/>
</dbReference>
<evidence type="ECO:0000313" key="2">
    <source>
        <dbReference type="EMBL" id="ABF39741.1"/>
    </source>
</evidence>
<evidence type="ECO:0000313" key="3">
    <source>
        <dbReference type="Proteomes" id="UP000002432"/>
    </source>
</evidence>
<dbReference type="GO" id="GO:0016788">
    <property type="term" value="F:hydrolase activity, acting on ester bonds"/>
    <property type="evidence" value="ECO:0007669"/>
    <property type="project" value="UniProtKB-ARBA"/>
</dbReference>
<dbReference type="SUPFAM" id="SSF52266">
    <property type="entry name" value="SGNH hydrolase"/>
    <property type="match status" value="1"/>
</dbReference>
<protein>
    <submittedName>
        <fullName evidence="2">Tetratricopeptide repeat protein</fullName>
    </submittedName>
</protein>
<dbReference type="AlphaFoldDB" id="Q1ITQ9"/>
<accession>Q1ITQ9</accession>
<dbReference type="EnsemblBacteria" id="ABF39741">
    <property type="protein sequence ID" value="ABF39741"/>
    <property type="gene ID" value="Acid345_0736"/>
</dbReference>